<gene>
    <name evidence="7" type="primary">LOC102830541</name>
</gene>
<sequence length="114" mass="13211">MSPTFQQPNTLRLRRQPKYPRKSAPRRNKFDHYAIIKFPLTTESAIKKFEDNNTLVLIVDVKVKRLSHKAMKQLCNIDIAKVNFLIRPFGEKKAYVRLAPDYNALDAANKIGII</sequence>
<comment type="similarity">
    <text evidence="1">Belongs to the universal ribosomal protein uL23 family.</text>
</comment>
<evidence type="ECO:0000256" key="3">
    <source>
        <dbReference type="ARBA" id="ARBA00023274"/>
    </source>
</evidence>
<feature type="compositionally biased region" description="Basic residues" evidence="4">
    <location>
        <begin position="12"/>
        <end position="26"/>
    </location>
</feature>
<reference evidence="7" key="1">
    <citation type="submission" date="2025-08" db="UniProtKB">
        <authorList>
            <consortium name="RefSeq"/>
        </authorList>
    </citation>
    <scope>IDENTIFICATION</scope>
    <source>
        <tissue evidence="7">Spleen</tissue>
    </source>
</reference>
<evidence type="ECO:0000259" key="5">
    <source>
        <dbReference type="Pfam" id="PF03939"/>
    </source>
</evidence>
<dbReference type="RefSeq" id="XP_006840038.1">
    <property type="nucleotide sequence ID" value="XM_006839975.1"/>
</dbReference>
<evidence type="ECO:0000313" key="7">
    <source>
        <dbReference type="RefSeq" id="XP_006840038.1"/>
    </source>
</evidence>
<evidence type="ECO:0000313" key="6">
    <source>
        <dbReference type="Proteomes" id="UP000504623"/>
    </source>
</evidence>
<dbReference type="Gene3D" id="3.30.70.330">
    <property type="match status" value="1"/>
</dbReference>
<organism evidence="6 7">
    <name type="scientific">Chrysochloris asiatica</name>
    <name type="common">Cape golden mole</name>
    <dbReference type="NCBI Taxonomy" id="185453"/>
    <lineage>
        <taxon>Eukaryota</taxon>
        <taxon>Metazoa</taxon>
        <taxon>Chordata</taxon>
        <taxon>Craniata</taxon>
        <taxon>Vertebrata</taxon>
        <taxon>Euteleostomi</taxon>
        <taxon>Mammalia</taxon>
        <taxon>Eutheria</taxon>
        <taxon>Afrotheria</taxon>
        <taxon>Chrysochloridae</taxon>
        <taxon>Chrysochlorinae</taxon>
        <taxon>Chrysochloris</taxon>
    </lineage>
</organism>
<evidence type="ECO:0000256" key="1">
    <source>
        <dbReference type="ARBA" id="ARBA00006700"/>
    </source>
</evidence>
<dbReference type="PANTHER" id="PTHR11620">
    <property type="entry name" value="60S RIBOSOMAL PROTEIN L23A"/>
    <property type="match status" value="1"/>
</dbReference>
<proteinExistence type="inferred from homology"/>
<dbReference type="AlphaFoldDB" id="A0A9B0TE31"/>
<dbReference type="Proteomes" id="UP000504623">
    <property type="component" value="Unplaced"/>
</dbReference>
<dbReference type="SUPFAM" id="SSF54189">
    <property type="entry name" value="Ribosomal proteins S24e, L23 and L15e"/>
    <property type="match status" value="1"/>
</dbReference>
<protein>
    <submittedName>
        <fullName evidence="7">60S ribosomal protein L23a-like</fullName>
    </submittedName>
</protein>
<dbReference type="GO" id="GO:0006412">
    <property type="term" value="P:translation"/>
    <property type="evidence" value="ECO:0007669"/>
    <property type="project" value="InterPro"/>
</dbReference>
<dbReference type="InterPro" id="IPR005633">
    <property type="entry name" value="Ribosomal_uL23_N"/>
</dbReference>
<dbReference type="InterPro" id="IPR012677">
    <property type="entry name" value="Nucleotide-bd_a/b_plait_sf"/>
</dbReference>
<keyword evidence="6" id="KW-1185">Reference proteome</keyword>
<dbReference type="GO" id="GO:0003735">
    <property type="term" value="F:structural constituent of ribosome"/>
    <property type="evidence" value="ECO:0007669"/>
    <property type="project" value="InterPro"/>
</dbReference>
<keyword evidence="3" id="KW-0687">Ribonucleoprotein</keyword>
<evidence type="ECO:0000256" key="4">
    <source>
        <dbReference type="SAM" id="MobiDB-lite"/>
    </source>
</evidence>
<dbReference type="GeneID" id="102830541"/>
<accession>A0A9B0TE31</accession>
<dbReference type="FunFam" id="3.30.70.330:FF:000082">
    <property type="entry name" value="60S ribosomal protein L23a"/>
    <property type="match status" value="1"/>
</dbReference>
<evidence type="ECO:0000256" key="2">
    <source>
        <dbReference type="ARBA" id="ARBA00022980"/>
    </source>
</evidence>
<dbReference type="OrthoDB" id="1267328at2759"/>
<feature type="region of interest" description="Disordered" evidence="4">
    <location>
        <begin position="1"/>
        <end position="26"/>
    </location>
</feature>
<feature type="compositionally biased region" description="Polar residues" evidence="4">
    <location>
        <begin position="1"/>
        <end position="10"/>
    </location>
</feature>
<dbReference type="InterPro" id="IPR013025">
    <property type="entry name" value="Ribosomal_uL23-like"/>
</dbReference>
<dbReference type="Pfam" id="PF03939">
    <property type="entry name" value="Ribosomal_L23eN"/>
    <property type="match status" value="1"/>
</dbReference>
<dbReference type="InterPro" id="IPR012678">
    <property type="entry name" value="Ribosomal_uL23/eL15/eS24_sf"/>
</dbReference>
<dbReference type="GO" id="GO:0044391">
    <property type="term" value="C:ribosomal subunit"/>
    <property type="evidence" value="ECO:0007669"/>
    <property type="project" value="UniProtKB-ARBA"/>
</dbReference>
<feature type="domain" description="Large ribosomal subunit protein uL23 N-terminal" evidence="5">
    <location>
        <begin position="1"/>
        <end position="26"/>
    </location>
</feature>
<name>A0A9B0TE31_CHRAS</name>
<keyword evidence="2" id="KW-0689">Ribosomal protein</keyword>